<keyword evidence="1" id="KW-1133">Transmembrane helix</keyword>
<feature type="transmembrane region" description="Helical" evidence="1">
    <location>
        <begin position="270"/>
        <end position="290"/>
    </location>
</feature>
<gene>
    <name evidence="2" type="ORF">EHQ69_02745</name>
</gene>
<feature type="transmembrane region" description="Helical" evidence="1">
    <location>
        <begin position="240"/>
        <end position="258"/>
    </location>
</feature>
<dbReference type="RefSeq" id="WP_135585903.1">
    <property type="nucleotide sequence ID" value="NZ_RQGO01000016.1"/>
</dbReference>
<organism evidence="2 3">
    <name type="scientific">Leptospira congkakensis</name>
    <dbReference type="NCBI Taxonomy" id="2484932"/>
    <lineage>
        <taxon>Bacteria</taxon>
        <taxon>Pseudomonadati</taxon>
        <taxon>Spirochaetota</taxon>
        <taxon>Spirochaetia</taxon>
        <taxon>Leptospirales</taxon>
        <taxon>Leptospiraceae</taxon>
        <taxon>Leptospira</taxon>
    </lineage>
</organism>
<keyword evidence="3" id="KW-1185">Reference proteome</keyword>
<feature type="transmembrane region" description="Helical" evidence="1">
    <location>
        <begin position="48"/>
        <end position="68"/>
    </location>
</feature>
<evidence type="ECO:0000313" key="2">
    <source>
        <dbReference type="EMBL" id="TGL95362.1"/>
    </source>
</evidence>
<keyword evidence="1" id="KW-0812">Transmembrane</keyword>
<proteinExistence type="predicted"/>
<protein>
    <submittedName>
        <fullName evidence="2">Uncharacterized protein</fullName>
    </submittedName>
</protein>
<dbReference type="AlphaFoldDB" id="A0A4Z1A9L8"/>
<dbReference type="OrthoDB" id="329303at2"/>
<dbReference type="Proteomes" id="UP000298263">
    <property type="component" value="Unassembled WGS sequence"/>
</dbReference>
<evidence type="ECO:0000256" key="1">
    <source>
        <dbReference type="SAM" id="Phobius"/>
    </source>
</evidence>
<name>A0A4Z1A9L8_9LEPT</name>
<keyword evidence="1" id="KW-0472">Membrane</keyword>
<reference evidence="2" key="1">
    <citation type="journal article" date="2019" name="PLoS Negl. Trop. Dis.">
        <title>Revisiting the worldwide diversity of Leptospira species in the environment.</title>
        <authorList>
            <person name="Vincent A.T."/>
            <person name="Schiettekatte O."/>
            <person name="Bourhy P."/>
            <person name="Veyrier F.J."/>
            <person name="Picardeau M."/>
        </authorList>
    </citation>
    <scope>NUCLEOTIDE SEQUENCE [LARGE SCALE GENOMIC DNA]</scope>
    <source>
        <strain evidence="2">201702422</strain>
    </source>
</reference>
<feature type="transmembrane region" description="Helical" evidence="1">
    <location>
        <begin position="20"/>
        <end position="41"/>
    </location>
</feature>
<evidence type="ECO:0000313" key="3">
    <source>
        <dbReference type="Proteomes" id="UP000298263"/>
    </source>
</evidence>
<comment type="caution">
    <text evidence="2">The sequence shown here is derived from an EMBL/GenBank/DDBJ whole genome shotgun (WGS) entry which is preliminary data.</text>
</comment>
<dbReference type="EMBL" id="RQGP01000008">
    <property type="protein sequence ID" value="TGL95362.1"/>
    <property type="molecule type" value="Genomic_DNA"/>
</dbReference>
<sequence length="402" mass="46850">METTFLSDSILVQAGTFSDYVLLFGIVFWTILAFSGIWIWKRTHVRKLGFLFTLISFLPFSYLCYQSYEEKDGFIYQLEINKKRNQIRFGDSKEPDIIFPIEEFISYQIKSESESKKDGILYTDTIYLHHQSGLLLPVADVSVKRYNDNKEGFSRYSLVSREFKKFFRILPLPVEKETGKPFKEILVKPELPAKNENPKLSKLENAELLPDSQNLNQPPNKIEAPQFPLEWKHQIINANWYFSFSLLAIGHLGVLLLCANFHEDRNNNRLLGVLILLFGYLSFGSQYYFWILPKSNTQYKIESKANGFQFYSSENKNITLEGEWIFHSDKIAYLELPKKTLHIQTKMAYEKAMTLVESLESDSPDLSNALKLTKEAYNASEWVRWDLSDLPMEVAVRLFLVL</sequence>
<accession>A0A4Z1A9L8</accession>